<accession>A0A0K8SBZ3</accession>
<protein>
    <submittedName>
        <fullName evidence="2">Uncharacterized protein</fullName>
    </submittedName>
</protein>
<feature type="transmembrane region" description="Helical" evidence="1">
    <location>
        <begin position="156"/>
        <end position="179"/>
    </location>
</feature>
<sequence>MEDGVDWKQTNILRKFVKRFIPRSHSFLFCISLGPGCALIGLLSIILPIIDIVQIGLYLYYLPDEYSQTKCPNQWYLETSPISSYAIFSVWPLVLLHFAFAVIYFLLSLALIVGVAWRLEWVIFSVLIGAIIVYIPSFAIYLLEILTSFKSSWNKVATWIFIFSPLIWLYFMSVIHGYVHNLELLRLIRKGILVKPDVYAKWGPPPKE</sequence>
<reference evidence="2" key="1">
    <citation type="submission" date="2014-09" db="EMBL/GenBank/DDBJ databases">
        <authorList>
            <person name="Magalhaes I.L.F."/>
            <person name="Oliveira U."/>
            <person name="Santos F.R."/>
            <person name="Vidigal T.H.D.A."/>
            <person name="Brescovit A.D."/>
            <person name="Santos A.J."/>
        </authorList>
    </citation>
    <scope>NUCLEOTIDE SEQUENCE</scope>
</reference>
<feature type="transmembrane region" description="Helical" evidence="1">
    <location>
        <begin position="121"/>
        <end position="144"/>
    </location>
</feature>
<keyword evidence="1" id="KW-0812">Transmembrane</keyword>
<dbReference type="EMBL" id="GBRD01015005">
    <property type="protein sequence ID" value="JAG50821.1"/>
    <property type="molecule type" value="Transcribed_RNA"/>
</dbReference>
<dbReference type="AlphaFoldDB" id="A0A0K8SBZ3"/>
<name>A0A0K8SBZ3_LYGHE</name>
<evidence type="ECO:0000313" key="2">
    <source>
        <dbReference type="EMBL" id="JAG50821.1"/>
    </source>
</evidence>
<organism evidence="2">
    <name type="scientific">Lygus hesperus</name>
    <name type="common">Western plant bug</name>
    <dbReference type="NCBI Taxonomy" id="30085"/>
    <lineage>
        <taxon>Eukaryota</taxon>
        <taxon>Metazoa</taxon>
        <taxon>Ecdysozoa</taxon>
        <taxon>Arthropoda</taxon>
        <taxon>Hexapoda</taxon>
        <taxon>Insecta</taxon>
        <taxon>Pterygota</taxon>
        <taxon>Neoptera</taxon>
        <taxon>Paraneoptera</taxon>
        <taxon>Hemiptera</taxon>
        <taxon>Heteroptera</taxon>
        <taxon>Panheteroptera</taxon>
        <taxon>Cimicomorpha</taxon>
        <taxon>Miridae</taxon>
        <taxon>Mirini</taxon>
        <taxon>Lygus</taxon>
    </lineage>
</organism>
<feature type="transmembrane region" description="Helical" evidence="1">
    <location>
        <begin position="27"/>
        <end position="50"/>
    </location>
</feature>
<feature type="transmembrane region" description="Helical" evidence="1">
    <location>
        <begin position="85"/>
        <end position="114"/>
    </location>
</feature>
<keyword evidence="1" id="KW-0472">Membrane</keyword>
<keyword evidence="1" id="KW-1133">Transmembrane helix</keyword>
<proteinExistence type="predicted"/>
<evidence type="ECO:0000256" key="1">
    <source>
        <dbReference type="SAM" id="Phobius"/>
    </source>
</evidence>